<name>A0A9C6WXR8_FRAOC</name>
<gene>
    <name evidence="7" type="primary">LOC127749365</name>
</gene>
<dbReference type="RefSeq" id="XP_052123289.1">
    <property type="nucleotide sequence ID" value="XM_052267329.1"/>
</dbReference>
<dbReference type="GO" id="GO:0030036">
    <property type="term" value="P:actin cytoskeleton organization"/>
    <property type="evidence" value="ECO:0007669"/>
    <property type="project" value="InterPro"/>
</dbReference>
<keyword evidence="4" id="KW-0472">Membrane</keyword>
<dbReference type="InterPro" id="IPR001715">
    <property type="entry name" value="CH_dom"/>
</dbReference>
<keyword evidence="4" id="KW-0812">Transmembrane</keyword>
<dbReference type="PANTHER" id="PTHR38537:SF8">
    <property type="entry name" value="FILAMIN-A"/>
    <property type="match status" value="1"/>
</dbReference>
<dbReference type="Gene3D" id="1.10.418.10">
    <property type="entry name" value="Calponin-like domain"/>
    <property type="match status" value="2"/>
</dbReference>
<keyword evidence="2" id="KW-0009">Actin-binding</keyword>
<dbReference type="AlphaFoldDB" id="A0A9C6WXR8"/>
<dbReference type="InterPro" id="IPR036872">
    <property type="entry name" value="CH_dom_sf"/>
</dbReference>
<evidence type="ECO:0000259" key="5">
    <source>
        <dbReference type="PROSITE" id="PS50021"/>
    </source>
</evidence>
<evidence type="ECO:0000256" key="1">
    <source>
        <dbReference type="ARBA" id="ARBA00022737"/>
    </source>
</evidence>
<dbReference type="CDD" id="cd21315">
    <property type="entry name" value="CH_dFLNA-like_rpt2"/>
    <property type="match status" value="1"/>
</dbReference>
<dbReference type="GO" id="GO:0051015">
    <property type="term" value="F:actin filament binding"/>
    <property type="evidence" value="ECO:0007669"/>
    <property type="project" value="InterPro"/>
</dbReference>
<feature type="region of interest" description="Disordered" evidence="3">
    <location>
        <begin position="283"/>
        <end position="302"/>
    </location>
</feature>
<dbReference type="Pfam" id="PF00307">
    <property type="entry name" value="CH"/>
    <property type="match status" value="2"/>
</dbReference>
<dbReference type="KEGG" id="foc:127749365"/>
<evidence type="ECO:0000313" key="6">
    <source>
        <dbReference type="Proteomes" id="UP000504606"/>
    </source>
</evidence>
<keyword evidence="4" id="KW-1133">Transmembrane helix</keyword>
<feature type="transmembrane region" description="Helical" evidence="4">
    <location>
        <begin position="322"/>
        <end position="340"/>
    </location>
</feature>
<accession>A0A9C6WXR8</accession>
<dbReference type="GeneID" id="127749365"/>
<evidence type="ECO:0000256" key="4">
    <source>
        <dbReference type="SAM" id="Phobius"/>
    </source>
</evidence>
<evidence type="ECO:0000256" key="2">
    <source>
        <dbReference type="ARBA" id="ARBA00023203"/>
    </source>
</evidence>
<evidence type="ECO:0000256" key="3">
    <source>
        <dbReference type="SAM" id="MobiDB-lite"/>
    </source>
</evidence>
<organism evidence="6 7">
    <name type="scientific">Frankliniella occidentalis</name>
    <name type="common">Western flower thrips</name>
    <name type="synonym">Euthrips occidentalis</name>
    <dbReference type="NCBI Taxonomy" id="133901"/>
    <lineage>
        <taxon>Eukaryota</taxon>
        <taxon>Metazoa</taxon>
        <taxon>Ecdysozoa</taxon>
        <taxon>Arthropoda</taxon>
        <taxon>Hexapoda</taxon>
        <taxon>Insecta</taxon>
        <taxon>Pterygota</taxon>
        <taxon>Neoptera</taxon>
        <taxon>Paraneoptera</taxon>
        <taxon>Thysanoptera</taxon>
        <taxon>Terebrantia</taxon>
        <taxon>Thripoidea</taxon>
        <taxon>Thripidae</taxon>
        <taxon>Frankliniella</taxon>
    </lineage>
</organism>
<dbReference type="FunFam" id="1.10.418.10:FF:000008">
    <property type="entry name" value="Filamin-B isoform C"/>
    <property type="match status" value="1"/>
</dbReference>
<dbReference type="PROSITE" id="PS50021">
    <property type="entry name" value="CH"/>
    <property type="match status" value="2"/>
</dbReference>
<dbReference type="FunFam" id="1.10.418.10:FF:000006">
    <property type="entry name" value="Filamin-B isoform A"/>
    <property type="match status" value="1"/>
</dbReference>
<feature type="compositionally biased region" description="Gly residues" evidence="3">
    <location>
        <begin position="8"/>
        <end position="21"/>
    </location>
</feature>
<dbReference type="PANTHER" id="PTHR38537">
    <property type="entry name" value="JITTERBUG, ISOFORM N"/>
    <property type="match status" value="1"/>
</dbReference>
<dbReference type="InterPro" id="IPR001589">
    <property type="entry name" value="Actinin_actin-bd_CS"/>
</dbReference>
<dbReference type="CDD" id="cd21311">
    <property type="entry name" value="CH_dFLNA-like_rpt1"/>
    <property type="match status" value="1"/>
</dbReference>
<sequence>MSVVSDMGPGGAAVGPAGGPAGPEAAGAGSTDQDSEEMAAAERDLAEDAQWKRIQQNTFTRWANEHLKTVSKHIGNLETDLSDGLRLITLIEVLSGKKLPKHNKRPTFRSQKLENVSVALQFLEKGEGIRIVNIDSSDIVDCKLKLILGLIWMLILHYSISLPMWEGEEDYPPGDKQPTPKQRLLHWIQSKIPDLPITNFTSDWNDGRAVGALVDAIAPGLCPDWQDWDPKDAIQNAAEALGLADDWLNVPQLIKPEEMVSPNMDEMSMMTYLSQYPSAKLKPGAPLRPRTNPNRLPPSCPEIDLARDLTSRPLTTSRPRRHFVVVAYFVLIWCLFFDIVI</sequence>
<feature type="domain" description="Calponin-homology (CH)" evidence="5">
    <location>
        <begin position="178"/>
        <end position="281"/>
    </location>
</feature>
<keyword evidence="1" id="KW-0677">Repeat</keyword>
<protein>
    <submittedName>
        <fullName evidence="7">Filamin-A-like</fullName>
    </submittedName>
</protein>
<evidence type="ECO:0000313" key="7">
    <source>
        <dbReference type="RefSeq" id="XP_052123289.1"/>
    </source>
</evidence>
<feature type="region of interest" description="Disordered" evidence="3">
    <location>
        <begin position="1"/>
        <end position="42"/>
    </location>
</feature>
<dbReference type="PROSITE" id="PS00019">
    <property type="entry name" value="ACTININ_1"/>
    <property type="match status" value="1"/>
</dbReference>
<dbReference type="OrthoDB" id="18740at2759"/>
<proteinExistence type="predicted"/>
<dbReference type="PROSITE" id="PS00020">
    <property type="entry name" value="ACTININ_2"/>
    <property type="match status" value="1"/>
</dbReference>
<feature type="domain" description="Calponin-homology (CH)" evidence="5">
    <location>
        <begin position="53"/>
        <end position="159"/>
    </location>
</feature>
<reference evidence="7" key="1">
    <citation type="submission" date="2025-08" db="UniProtKB">
        <authorList>
            <consortium name="RefSeq"/>
        </authorList>
    </citation>
    <scope>IDENTIFICATION</scope>
    <source>
        <tissue evidence="7">Whole organism</tissue>
    </source>
</reference>
<dbReference type="SMART" id="SM00033">
    <property type="entry name" value="CH"/>
    <property type="match status" value="2"/>
</dbReference>
<keyword evidence="6" id="KW-1185">Reference proteome</keyword>
<dbReference type="InterPro" id="IPR044801">
    <property type="entry name" value="Filamin"/>
</dbReference>
<dbReference type="Proteomes" id="UP000504606">
    <property type="component" value="Unplaced"/>
</dbReference>
<dbReference type="SUPFAM" id="SSF47576">
    <property type="entry name" value="Calponin-homology domain, CH-domain"/>
    <property type="match status" value="1"/>
</dbReference>